<evidence type="ECO:0000259" key="2">
    <source>
        <dbReference type="Pfam" id="PF13839"/>
    </source>
</evidence>
<evidence type="ECO:0000256" key="1">
    <source>
        <dbReference type="ARBA" id="ARBA00007727"/>
    </source>
</evidence>
<sequence>MCLRWKTSVGIFWKTKMSSLCSLTNSNQSNSCSSTMGGLILYINTGGGSLIPANYREDSAQRAQFESMVCVMQSVIPKEKKSFRRIPPMKIFKAEEYNASIEYYWASFILEPNSCHATYHTVLR</sequence>
<evidence type="ECO:0000313" key="3">
    <source>
        <dbReference type="EMBL" id="GKU91046.1"/>
    </source>
</evidence>
<dbReference type="Proteomes" id="UP001054252">
    <property type="component" value="Unassembled WGS sequence"/>
</dbReference>
<reference evidence="3 4" key="1">
    <citation type="journal article" date="2021" name="Commun. Biol.">
        <title>The genome of Shorea leprosula (Dipterocarpaceae) highlights the ecological relevance of drought in aseasonal tropical rainforests.</title>
        <authorList>
            <person name="Ng K.K.S."/>
            <person name="Kobayashi M.J."/>
            <person name="Fawcett J.A."/>
            <person name="Hatakeyama M."/>
            <person name="Paape T."/>
            <person name="Ng C.H."/>
            <person name="Ang C.C."/>
            <person name="Tnah L.H."/>
            <person name="Lee C.T."/>
            <person name="Nishiyama T."/>
            <person name="Sese J."/>
            <person name="O'Brien M.J."/>
            <person name="Copetti D."/>
            <person name="Mohd Noor M.I."/>
            <person name="Ong R.C."/>
            <person name="Putra M."/>
            <person name="Sireger I.Z."/>
            <person name="Indrioko S."/>
            <person name="Kosugi Y."/>
            <person name="Izuno A."/>
            <person name="Isagi Y."/>
            <person name="Lee S.L."/>
            <person name="Shimizu K.K."/>
        </authorList>
    </citation>
    <scope>NUCLEOTIDE SEQUENCE [LARGE SCALE GENOMIC DNA]</scope>
    <source>
        <strain evidence="3">214</strain>
    </source>
</reference>
<dbReference type="GO" id="GO:0016740">
    <property type="term" value="F:transferase activity"/>
    <property type="evidence" value="ECO:0007669"/>
    <property type="project" value="InterPro"/>
</dbReference>
<name>A0AAV5HUR1_9ROSI</name>
<dbReference type="AlphaFoldDB" id="A0AAV5HUR1"/>
<feature type="domain" description="Trichome birefringence-like C-terminal" evidence="2">
    <location>
        <begin position="58"/>
        <end position="115"/>
    </location>
</feature>
<organism evidence="3 4">
    <name type="scientific">Rubroshorea leprosula</name>
    <dbReference type="NCBI Taxonomy" id="152421"/>
    <lineage>
        <taxon>Eukaryota</taxon>
        <taxon>Viridiplantae</taxon>
        <taxon>Streptophyta</taxon>
        <taxon>Embryophyta</taxon>
        <taxon>Tracheophyta</taxon>
        <taxon>Spermatophyta</taxon>
        <taxon>Magnoliopsida</taxon>
        <taxon>eudicotyledons</taxon>
        <taxon>Gunneridae</taxon>
        <taxon>Pentapetalae</taxon>
        <taxon>rosids</taxon>
        <taxon>malvids</taxon>
        <taxon>Malvales</taxon>
        <taxon>Dipterocarpaceae</taxon>
        <taxon>Rubroshorea</taxon>
    </lineage>
</organism>
<dbReference type="EMBL" id="BPVZ01000004">
    <property type="protein sequence ID" value="GKU91046.1"/>
    <property type="molecule type" value="Genomic_DNA"/>
</dbReference>
<comment type="similarity">
    <text evidence="1">Belongs to the PC-esterase family. TBL subfamily.</text>
</comment>
<dbReference type="InterPro" id="IPR026057">
    <property type="entry name" value="TBL_C"/>
</dbReference>
<protein>
    <recommendedName>
        <fullName evidence="2">Trichome birefringence-like C-terminal domain-containing protein</fullName>
    </recommendedName>
</protein>
<proteinExistence type="inferred from homology"/>
<keyword evidence="4" id="KW-1185">Reference proteome</keyword>
<gene>
    <name evidence="3" type="ORF">SLEP1_g4971</name>
</gene>
<dbReference type="Pfam" id="PF13839">
    <property type="entry name" value="PC-Esterase"/>
    <property type="match status" value="1"/>
</dbReference>
<evidence type="ECO:0000313" key="4">
    <source>
        <dbReference type="Proteomes" id="UP001054252"/>
    </source>
</evidence>
<accession>A0AAV5HUR1</accession>
<comment type="caution">
    <text evidence="3">The sequence shown here is derived from an EMBL/GenBank/DDBJ whole genome shotgun (WGS) entry which is preliminary data.</text>
</comment>